<accession>A0A9P1ID08</accession>
<dbReference type="PROSITE" id="PS51257">
    <property type="entry name" value="PROKAR_LIPOPROTEIN"/>
    <property type="match status" value="1"/>
</dbReference>
<evidence type="ECO:0000313" key="3">
    <source>
        <dbReference type="Proteomes" id="UP001152747"/>
    </source>
</evidence>
<dbReference type="Proteomes" id="UP001152747">
    <property type="component" value="Unassembled WGS sequence"/>
</dbReference>
<evidence type="ECO:0000313" key="2">
    <source>
        <dbReference type="EMBL" id="CAI5442593.1"/>
    </source>
</evidence>
<comment type="caution">
    <text evidence="2">The sequence shown here is derived from an EMBL/GenBank/DDBJ whole genome shotgun (WGS) entry which is preliminary data.</text>
</comment>
<gene>
    <name evidence="2" type="ORF">CAMP_LOCUS5230</name>
</gene>
<proteinExistence type="predicted"/>
<organism evidence="2 3">
    <name type="scientific">Caenorhabditis angaria</name>
    <dbReference type="NCBI Taxonomy" id="860376"/>
    <lineage>
        <taxon>Eukaryota</taxon>
        <taxon>Metazoa</taxon>
        <taxon>Ecdysozoa</taxon>
        <taxon>Nematoda</taxon>
        <taxon>Chromadorea</taxon>
        <taxon>Rhabditida</taxon>
        <taxon>Rhabditina</taxon>
        <taxon>Rhabditomorpha</taxon>
        <taxon>Rhabditoidea</taxon>
        <taxon>Rhabditidae</taxon>
        <taxon>Peloderinae</taxon>
        <taxon>Caenorhabditis</taxon>
    </lineage>
</organism>
<feature type="signal peptide" evidence="1">
    <location>
        <begin position="1"/>
        <end position="17"/>
    </location>
</feature>
<dbReference type="EMBL" id="CANHGI010000002">
    <property type="protein sequence ID" value="CAI5442593.1"/>
    <property type="molecule type" value="Genomic_DNA"/>
</dbReference>
<keyword evidence="1" id="KW-0732">Signal</keyword>
<evidence type="ECO:0008006" key="4">
    <source>
        <dbReference type="Google" id="ProtNLM"/>
    </source>
</evidence>
<feature type="chain" id="PRO_5040425639" description="DUF19 domain-containing protein" evidence="1">
    <location>
        <begin position="18"/>
        <end position="121"/>
    </location>
</feature>
<name>A0A9P1ID08_9PELO</name>
<evidence type="ECO:0000256" key="1">
    <source>
        <dbReference type="SAM" id="SignalP"/>
    </source>
</evidence>
<keyword evidence="3" id="KW-1185">Reference proteome</keyword>
<reference evidence="2" key="1">
    <citation type="submission" date="2022-11" db="EMBL/GenBank/DDBJ databases">
        <authorList>
            <person name="Kikuchi T."/>
        </authorList>
    </citation>
    <scope>NUCLEOTIDE SEQUENCE</scope>
    <source>
        <strain evidence="2">PS1010</strain>
    </source>
</reference>
<sequence>MRLLLLLLLFFIVSTWSTFMSGCHHTIQQEEALKKRKQVRKECQKKFPILKFPKQGPMCEDVVISKVPSTEIELRQEKCVQYFSQKPNFEHIVEMDVYGICMNVSIETIRLPWENVTLENY</sequence>
<protein>
    <recommendedName>
        <fullName evidence="4">DUF19 domain-containing protein</fullName>
    </recommendedName>
</protein>
<dbReference type="AlphaFoldDB" id="A0A9P1ID08"/>